<accession>A0A1L8SVR4</accession>
<feature type="transmembrane region" description="Helical" evidence="1">
    <location>
        <begin position="44"/>
        <end position="67"/>
    </location>
</feature>
<evidence type="ECO:0000313" key="3">
    <source>
        <dbReference type="Proteomes" id="UP000183700"/>
    </source>
</evidence>
<keyword evidence="1" id="KW-1133">Transmembrane helix</keyword>
<dbReference type="EMBL" id="JXKM01000004">
    <property type="protein sequence ID" value="OJG36160.1"/>
    <property type="molecule type" value="Genomic_DNA"/>
</dbReference>
<dbReference type="Proteomes" id="UP000183700">
    <property type="component" value="Unassembled WGS sequence"/>
</dbReference>
<comment type="caution">
    <text evidence="2">The sequence shown here is derived from an EMBL/GenBank/DDBJ whole genome shotgun (WGS) entry which is preliminary data.</text>
</comment>
<feature type="transmembrane region" description="Helical" evidence="1">
    <location>
        <begin position="6"/>
        <end position="23"/>
    </location>
</feature>
<name>A0A1L8SVR4_9ENTE</name>
<keyword evidence="3" id="KW-1185">Reference proteome</keyword>
<proteinExistence type="predicted"/>
<sequence length="69" mass="7908">MIEMSYAIGGFFLLLSGWQFFITKRTFTTIRQKGNESTSGFIMLGLWGSLAFALCCLYVAYSCFFVFQF</sequence>
<keyword evidence="1" id="KW-0472">Membrane</keyword>
<gene>
    <name evidence="2" type="ORF">RV00_GL002304</name>
</gene>
<dbReference type="AlphaFoldDB" id="A0A1L8SVR4"/>
<evidence type="ECO:0000313" key="2">
    <source>
        <dbReference type="EMBL" id="OJG36160.1"/>
    </source>
</evidence>
<protein>
    <submittedName>
        <fullName evidence="2">Immunity protein PlnM</fullName>
    </submittedName>
</protein>
<organism evidence="2 3">
    <name type="scientific">Enterococcus devriesei</name>
    <dbReference type="NCBI Taxonomy" id="319970"/>
    <lineage>
        <taxon>Bacteria</taxon>
        <taxon>Bacillati</taxon>
        <taxon>Bacillota</taxon>
        <taxon>Bacilli</taxon>
        <taxon>Lactobacillales</taxon>
        <taxon>Enterococcaceae</taxon>
        <taxon>Enterococcus</taxon>
    </lineage>
</organism>
<keyword evidence="1" id="KW-0812">Transmembrane</keyword>
<reference evidence="2 3" key="1">
    <citation type="submission" date="2014-12" db="EMBL/GenBank/DDBJ databases">
        <title>Draft genome sequences of 29 type strains of Enterococci.</title>
        <authorList>
            <person name="Zhong Z."/>
            <person name="Sun Z."/>
            <person name="Liu W."/>
            <person name="Zhang W."/>
            <person name="Zhang H."/>
        </authorList>
    </citation>
    <scope>NUCLEOTIDE SEQUENCE [LARGE SCALE GENOMIC DNA]</scope>
    <source>
        <strain evidence="2 3">DSM 22802</strain>
    </source>
</reference>
<evidence type="ECO:0000256" key="1">
    <source>
        <dbReference type="SAM" id="Phobius"/>
    </source>
</evidence>